<dbReference type="InParanoid" id="C4JXV3"/>
<protein>
    <recommendedName>
        <fullName evidence="5">Major facilitator superfamily (MFS) profile domain-containing protein</fullName>
    </recommendedName>
</protein>
<evidence type="ECO:0000313" key="6">
    <source>
        <dbReference type="EMBL" id="EEP83026.1"/>
    </source>
</evidence>
<dbReference type="Proteomes" id="UP000002058">
    <property type="component" value="Unassembled WGS sequence"/>
</dbReference>
<dbReference type="OrthoDB" id="410267at2759"/>
<feature type="transmembrane region" description="Helical" evidence="4">
    <location>
        <begin position="391"/>
        <end position="412"/>
    </location>
</feature>
<feature type="domain" description="Major facilitator superfamily (MFS) profile" evidence="5">
    <location>
        <begin position="31"/>
        <end position="420"/>
    </location>
</feature>
<dbReference type="SUPFAM" id="SSF103473">
    <property type="entry name" value="MFS general substrate transporter"/>
    <property type="match status" value="1"/>
</dbReference>
<dbReference type="Gene3D" id="1.20.1250.20">
    <property type="entry name" value="MFS general substrate transporter like domains"/>
    <property type="match status" value="1"/>
</dbReference>
<dbReference type="AlphaFoldDB" id="C4JXV3"/>
<keyword evidence="4" id="KW-1133">Transmembrane helix</keyword>
<keyword evidence="7" id="KW-1185">Reference proteome</keyword>
<feature type="transmembrane region" description="Helical" evidence="4">
    <location>
        <begin position="123"/>
        <end position="146"/>
    </location>
</feature>
<keyword evidence="4" id="KW-0812">Transmembrane</keyword>
<dbReference type="RefSeq" id="XP_002583118.1">
    <property type="nucleotide sequence ID" value="XM_002583072.1"/>
</dbReference>
<sequence length="424" mass="46122">MPDTSDAELSISEPSPITEASEPKARLEASLVVFGSFCTVMAGLGLMNSVGVYQAWISTHQLDTVGEGKIGWIFGVYNFMALFCGIQIGPIFDKRGPRMLTYVGSIMLLLALVLLSFCRRYWHFLLVFGVLGGFATSFIFVVPVACVSHFFDVRRGTATGIAISGASIGGIVLPLVFGSLAPQVGFAWTTRILALISLFLLIPGCIFIRSRLSPKETTKKLILPDFTIFRHFAFAFMTAGVFFLEWGYFVPISYISSYSLAHGIPKQLSYQMVIFMNVGSFPGRWLPGMIADRLGRLNTLIATNVLCIISILAIWLPAKGSIPATIIFSVAFGFTSGSNISLAPVCLGELCDVRHYGRYYSTAYSLASFAALTGVPIAGEIISQSRDYRGLISFAAASYSASLVCFIGSKVLELRNPANRRTEI</sequence>
<dbReference type="PANTHER" id="PTHR11360">
    <property type="entry name" value="MONOCARBOXYLATE TRANSPORTER"/>
    <property type="match status" value="1"/>
</dbReference>
<dbReference type="GeneID" id="8437811"/>
<evidence type="ECO:0000313" key="7">
    <source>
        <dbReference type="Proteomes" id="UP000002058"/>
    </source>
</evidence>
<feature type="transmembrane region" description="Helical" evidence="4">
    <location>
        <begin position="31"/>
        <end position="50"/>
    </location>
</feature>
<dbReference type="EMBL" id="CH476619">
    <property type="protein sequence ID" value="EEP83026.1"/>
    <property type="molecule type" value="Genomic_DNA"/>
</dbReference>
<feature type="transmembrane region" description="Helical" evidence="4">
    <location>
        <begin position="359"/>
        <end position="379"/>
    </location>
</feature>
<feature type="transmembrane region" description="Helical" evidence="4">
    <location>
        <begin position="297"/>
        <end position="316"/>
    </location>
</feature>
<dbReference type="PANTHER" id="PTHR11360:SF177">
    <property type="entry name" value="RIBOFLAVIN TRANSPORTER MCH5"/>
    <property type="match status" value="1"/>
</dbReference>
<evidence type="ECO:0000256" key="4">
    <source>
        <dbReference type="SAM" id="Phobius"/>
    </source>
</evidence>
<dbReference type="HOGENOM" id="CLU_001265_1_0_1"/>
<feature type="region of interest" description="Disordered" evidence="3">
    <location>
        <begin position="1"/>
        <end position="20"/>
    </location>
</feature>
<dbReference type="KEGG" id="ure:UREG_07891"/>
<dbReference type="GO" id="GO:0022857">
    <property type="term" value="F:transmembrane transporter activity"/>
    <property type="evidence" value="ECO:0007669"/>
    <property type="project" value="InterPro"/>
</dbReference>
<evidence type="ECO:0000256" key="1">
    <source>
        <dbReference type="ARBA" id="ARBA00004141"/>
    </source>
</evidence>
<accession>C4JXV3</accession>
<feature type="transmembrane region" description="Helical" evidence="4">
    <location>
        <begin position="322"/>
        <end position="347"/>
    </location>
</feature>
<name>C4JXV3_UNCRE</name>
<dbReference type="InterPro" id="IPR036259">
    <property type="entry name" value="MFS_trans_sf"/>
</dbReference>
<comment type="subcellular location">
    <subcellularLocation>
        <location evidence="1">Membrane</location>
        <topology evidence="1">Multi-pass membrane protein</topology>
    </subcellularLocation>
</comment>
<dbReference type="OMA" id="QISWIFG"/>
<dbReference type="FunCoup" id="C4JXV3">
    <property type="interactions" value="143"/>
</dbReference>
<dbReference type="eggNOG" id="KOG2504">
    <property type="taxonomic scope" value="Eukaryota"/>
</dbReference>
<feature type="transmembrane region" description="Helical" evidence="4">
    <location>
        <begin position="186"/>
        <end position="208"/>
    </location>
</feature>
<dbReference type="InterPro" id="IPR011701">
    <property type="entry name" value="MFS"/>
</dbReference>
<feature type="transmembrane region" description="Helical" evidence="4">
    <location>
        <begin position="70"/>
        <end position="92"/>
    </location>
</feature>
<feature type="transmembrane region" description="Helical" evidence="4">
    <location>
        <begin position="158"/>
        <end position="180"/>
    </location>
</feature>
<comment type="similarity">
    <text evidence="2">Belongs to the major facilitator superfamily. Monocarboxylate porter (TC 2.A.1.13) family.</text>
</comment>
<reference evidence="7" key="1">
    <citation type="journal article" date="2009" name="Genome Res.">
        <title>Comparative genomic analyses of the human fungal pathogens Coccidioides and their relatives.</title>
        <authorList>
            <person name="Sharpton T.J."/>
            <person name="Stajich J.E."/>
            <person name="Rounsley S.D."/>
            <person name="Gardner M.J."/>
            <person name="Wortman J.R."/>
            <person name="Jordar V.S."/>
            <person name="Maiti R."/>
            <person name="Kodira C.D."/>
            <person name="Neafsey D.E."/>
            <person name="Zeng Q."/>
            <person name="Hung C.-Y."/>
            <person name="McMahan C."/>
            <person name="Muszewska A."/>
            <person name="Grynberg M."/>
            <person name="Mandel M.A."/>
            <person name="Kellner E.M."/>
            <person name="Barker B.M."/>
            <person name="Galgiani J.N."/>
            <person name="Orbach M.J."/>
            <person name="Kirkland T.N."/>
            <person name="Cole G.T."/>
            <person name="Henn M.R."/>
            <person name="Birren B.W."/>
            <person name="Taylor J.W."/>
        </authorList>
    </citation>
    <scope>NUCLEOTIDE SEQUENCE [LARGE SCALE GENOMIC DNA]</scope>
    <source>
        <strain evidence="7">UAMH 1704</strain>
    </source>
</reference>
<feature type="transmembrane region" description="Helical" evidence="4">
    <location>
        <begin position="99"/>
        <end position="117"/>
    </location>
</feature>
<evidence type="ECO:0000256" key="3">
    <source>
        <dbReference type="SAM" id="MobiDB-lite"/>
    </source>
</evidence>
<dbReference type="GO" id="GO:0016020">
    <property type="term" value="C:membrane"/>
    <property type="evidence" value="ECO:0007669"/>
    <property type="project" value="UniProtKB-SubCell"/>
</dbReference>
<proteinExistence type="inferred from homology"/>
<gene>
    <name evidence="6" type="ORF">UREG_07891</name>
</gene>
<keyword evidence="4" id="KW-0472">Membrane</keyword>
<feature type="transmembrane region" description="Helical" evidence="4">
    <location>
        <begin position="228"/>
        <end position="248"/>
    </location>
</feature>
<dbReference type="InterPro" id="IPR020846">
    <property type="entry name" value="MFS_dom"/>
</dbReference>
<evidence type="ECO:0000259" key="5">
    <source>
        <dbReference type="PROSITE" id="PS50850"/>
    </source>
</evidence>
<evidence type="ECO:0000256" key="2">
    <source>
        <dbReference type="ARBA" id="ARBA00006727"/>
    </source>
</evidence>
<dbReference type="InterPro" id="IPR050327">
    <property type="entry name" value="Proton-linked_MCT"/>
</dbReference>
<organism evidence="6 7">
    <name type="scientific">Uncinocarpus reesii (strain UAMH 1704)</name>
    <dbReference type="NCBI Taxonomy" id="336963"/>
    <lineage>
        <taxon>Eukaryota</taxon>
        <taxon>Fungi</taxon>
        <taxon>Dikarya</taxon>
        <taxon>Ascomycota</taxon>
        <taxon>Pezizomycotina</taxon>
        <taxon>Eurotiomycetes</taxon>
        <taxon>Eurotiomycetidae</taxon>
        <taxon>Onygenales</taxon>
        <taxon>Onygenaceae</taxon>
        <taxon>Uncinocarpus</taxon>
    </lineage>
</organism>
<feature type="transmembrane region" description="Helical" evidence="4">
    <location>
        <begin position="268"/>
        <end position="285"/>
    </location>
</feature>
<dbReference type="Pfam" id="PF07690">
    <property type="entry name" value="MFS_1"/>
    <property type="match status" value="1"/>
</dbReference>
<dbReference type="PROSITE" id="PS50850">
    <property type="entry name" value="MFS"/>
    <property type="match status" value="1"/>
</dbReference>
<dbReference type="VEuPathDB" id="FungiDB:UREG_07891"/>